<sequence>MNKIIIAASVLGTAAAGIFWYMKNRQRADAAIDDMKQAARTTYNRVKERAAEASHKADRKVRESLA</sequence>
<protein>
    <recommendedName>
        <fullName evidence="3">YtxH domain-containing protein</fullName>
    </recommendedName>
</protein>
<dbReference type="EMBL" id="CP149822">
    <property type="protein sequence ID" value="WZN42686.1"/>
    <property type="molecule type" value="Genomic_DNA"/>
</dbReference>
<dbReference type="Proteomes" id="UP001485459">
    <property type="component" value="Chromosome"/>
</dbReference>
<dbReference type="RefSeq" id="WP_341837520.1">
    <property type="nucleotide sequence ID" value="NZ_CP149822.1"/>
</dbReference>
<proteinExistence type="predicted"/>
<gene>
    <name evidence="1" type="ORF">WJU16_06515</name>
</gene>
<evidence type="ECO:0008006" key="3">
    <source>
        <dbReference type="Google" id="ProtNLM"/>
    </source>
</evidence>
<keyword evidence="2" id="KW-1185">Reference proteome</keyword>
<reference evidence="2" key="1">
    <citation type="submission" date="2024-03" db="EMBL/GenBank/DDBJ databases">
        <title>Chitinophaga horti sp. nov., isolated from garden soil.</title>
        <authorList>
            <person name="Lee D.S."/>
            <person name="Han D.M."/>
            <person name="Baek J.H."/>
            <person name="Choi D.G."/>
            <person name="Jeon J.H."/>
            <person name="Jeon C.O."/>
        </authorList>
    </citation>
    <scope>NUCLEOTIDE SEQUENCE [LARGE SCALE GENOMIC DNA]</scope>
    <source>
        <strain evidence="2">GPA1</strain>
    </source>
</reference>
<name>A0ABZ2YUY8_9BACT</name>
<accession>A0ABZ2YUY8</accession>
<organism evidence="1 2">
    <name type="scientific">Chitinophaga pollutisoli</name>
    <dbReference type="NCBI Taxonomy" id="3133966"/>
    <lineage>
        <taxon>Bacteria</taxon>
        <taxon>Pseudomonadati</taxon>
        <taxon>Bacteroidota</taxon>
        <taxon>Chitinophagia</taxon>
        <taxon>Chitinophagales</taxon>
        <taxon>Chitinophagaceae</taxon>
        <taxon>Chitinophaga</taxon>
    </lineage>
</organism>
<evidence type="ECO:0000313" key="1">
    <source>
        <dbReference type="EMBL" id="WZN42686.1"/>
    </source>
</evidence>
<evidence type="ECO:0000313" key="2">
    <source>
        <dbReference type="Proteomes" id="UP001485459"/>
    </source>
</evidence>